<dbReference type="RefSeq" id="WP_052681646.1">
    <property type="nucleotide sequence ID" value="NZ_JYFN01000105.1"/>
</dbReference>
<sequence>MGDPRAVATVTQPEGASPGSPPAATPATPATPAAEATPTTEATPTAVVTRAAAGSPAAARGRRVTFSAGGADRRRRRWVPSLVRRAIVPILLVALWQVGSSSSWWSTEVLPAPWDVAHEFVTLWNNGQLPSNLWVSVRRALTGAAIGIAVGLALGVAVGLWRPVEEAIDATLQMLRTIPFLVILPLFILWFGVDETPKILIITIGTALPMYINTMSGVRTVDPRLLEMGRQFGLNRLRLIATVVLPGATPSILTGVRYSLGLSWLALVVAEQINAQKGLGLLIYNAQSLFQTKILMVVVVVYAALGLITDVIVRLAERRLLAWRGR</sequence>
<keyword evidence="5 7" id="KW-1133">Transmembrane helix</keyword>
<gene>
    <name evidence="10" type="ORF">FF36_06255</name>
</gene>
<evidence type="ECO:0000256" key="2">
    <source>
        <dbReference type="ARBA" id="ARBA00022448"/>
    </source>
</evidence>
<evidence type="ECO:0000256" key="3">
    <source>
        <dbReference type="ARBA" id="ARBA00022475"/>
    </source>
</evidence>
<dbReference type="InterPro" id="IPR035906">
    <property type="entry name" value="MetI-like_sf"/>
</dbReference>
<reference evidence="11" key="1">
    <citation type="submission" date="2015-02" db="EMBL/GenBank/DDBJ databases">
        <title>Draft Genome of Frankia sp. CpI1-S.</title>
        <authorList>
            <person name="Oshone R.T."/>
            <person name="Ngom M."/>
            <person name="Ghodhbane-Gtari F."/>
            <person name="Gtari M."/>
            <person name="Morris K."/>
            <person name="Thomas K."/>
            <person name="Sen A."/>
            <person name="Tisa L.S."/>
        </authorList>
    </citation>
    <scope>NUCLEOTIDE SEQUENCE [LARGE SCALE GENOMIC DNA]</scope>
    <source>
        <strain evidence="11">CpI1-S</strain>
    </source>
</reference>
<accession>A0A0D8B5K2</accession>
<dbReference type="GO" id="GO:0005886">
    <property type="term" value="C:plasma membrane"/>
    <property type="evidence" value="ECO:0007669"/>
    <property type="project" value="UniProtKB-SubCell"/>
</dbReference>
<dbReference type="OrthoDB" id="9796361at2"/>
<organism evidence="10 11">
    <name type="scientific">Frankia torreyi</name>
    <dbReference type="NCBI Taxonomy" id="1856"/>
    <lineage>
        <taxon>Bacteria</taxon>
        <taxon>Bacillati</taxon>
        <taxon>Actinomycetota</taxon>
        <taxon>Actinomycetes</taxon>
        <taxon>Frankiales</taxon>
        <taxon>Frankiaceae</taxon>
        <taxon>Frankia</taxon>
    </lineage>
</organism>
<evidence type="ECO:0000313" key="10">
    <source>
        <dbReference type="EMBL" id="KJE19456.1"/>
    </source>
</evidence>
<evidence type="ECO:0000256" key="4">
    <source>
        <dbReference type="ARBA" id="ARBA00022692"/>
    </source>
</evidence>
<evidence type="ECO:0000313" key="11">
    <source>
        <dbReference type="Proteomes" id="UP000032545"/>
    </source>
</evidence>
<dbReference type="AlphaFoldDB" id="A0A0D8B5K2"/>
<evidence type="ECO:0000256" key="1">
    <source>
        <dbReference type="ARBA" id="ARBA00004651"/>
    </source>
</evidence>
<evidence type="ECO:0000256" key="6">
    <source>
        <dbReference type="ARBA" id="ARBA00023136"/>
    </source>
</evidence>
<feature type="transmembrane region" description="Helical" evidence="7">
    <location>
        <begin position="239"/>
        <end position="260"/>
    </location>
</feature>
<keyword evidence="4 7" id="KW-0812">Transmembrane</keyword>
<keyword evidence="2 7" id="KW-0813">Transport</keyword>
<evidence type="ECO:0000256" key="5">
    <source>
        <dbReference type="ARBA" id="ARBA00022989"/>
    </source>
</evidence>
<feature type="transmembrane region" description="Helical" evidence="7">
    <location>
        <begin position="82"/>
        <end position="99"/>
    </location>
</feature>
<evidence type="ECO:0000259" key="9">
    <source>
        <dbReference type="PROSITE" id="PS50928"/>
    </source>
</evidence>
<dbReference type="CDD" id="cd06261">
    <property type="entry name" value="TM_PBP2"/>
    <property type="match status" value="1"/>
</dbReference>
<keyword evidence="11" id="KW-1185">Reference proteome</keyword>
<dbReference type="Proteomes" id="UP000032545">
    <property type="component" value="Unassembled WGS sequence"/>
</dbReference>
<dbReference type="PANTHER" id="PTHR30151:SF38">
    <property type="entry name" value="ALIPHATIC SULFONATES TRANSPORT PERMEASE PROTEIN SSUC-RELATED"/>
    <property type="match status" value="1"/>
</dbReference>
<dbReference type="PROSITE" id="PS50928">
    <property type="entry name" value="ABC_TM1"/>
    <property type="match status" value="1"/>
</dbReference>
<feature type="domain" description="ABC transmembrane type-1" evidence="9">
    <location>
        <begin position="133"/>
        <end position="313"/>
    </location>
</feature>
<keyword evidence="3" id="KW-1003">Cell membrane</keyword>
<dbReference type="GO" id="GO:0042918">
    <property type="term" value="P:alkanesulfonate transmembrane transport"/>
    <property type="evidence" value="ECO:0007669"/>
    <property type="project" value="UniProtKB-ARBA"/>
</dbReference>
<proteinExistence type="inferred from homology"/>
<feature type="region of interest" description="Disordered" evidence="8">
    <location>
        <begin position="1"/>
        <end position="43"/>
    </location>
</feature>
<feature type="transmembrane region" description="Helical" evidence="7">
    <location>
        <begin position="294"/>
        <end position="316"/>
    </location>
</feature>
<protein>
    <submittedName>
        <fullName evidence="10">ABC-type nitrate/sulfonate/bicarbonate transport system, permease component</fullName>
    </submittedName>
</protein>
<comment type="caution">
    <text evidence="10">The sequence shown here is derived from an EMBL/GenBank/DDBJ whole genome shotgun (WGS) entry which is preliminary data.</text>
</comment>
<feature type="transmembrane region" description="Helical" evidence="7">
    <location>
        <begin position="173"/>
        <end position="193"/>
    </location>
</feature>
<dbReference type="PANTHER" id="PTHR30151">
    <property type="entry name" value="ALKANE SULFONATE ABC TRANSPORTER-RELATED, MEMBRANE SUBUNIT"/>
    <property type="match status" value="1"/>
</dbReference>
<dbReference type="InterPro" id="IPR000515">
    <property type="entry name" value="MetI-like"/>
</dbReference>
<feature type="transmembrane region" description="Helical" evidence="7">
    <location>
        <begin position="140"/>
        <end position="161"/>
    </location>
</feature>
<comment type="subcellular location">
    <subcellularLocation>
        <location evidence="1 7">Cell membrane</location>
        <topology evidence="1 7">Multi-pass membrane protein</topology>
    </subcellularLocation>
</comment>
<dbReference type="Gene3D" id="1.10.3720.10">
    <property type="entry name" value="MetI-like"/>
    <property type="match status" value="1"/>
</dbReference>
<evidence type="ECO:0000256" key="8">
    <source>
        <dbReference type="SAM" id="MobiDB-lite"/>
    </source>
</evidence>
<dbReference type="SUPFAM" id="SSF161098">
    <property type="entry name" value="MetI-like"/>
    <property type="match status" value="1"/>
</dbReference>
<feature type="transmembrane region" description="Helical" evidence="7">
    <location>
        <begin position="199"/>
        <end position="218"/>
    </location>
</feature>
<dbReference type="EMBL" id="JYFN01000105">
    <property type="protein sequence ID" value="KJE19456.1"/>
    <property type="molecule type" value="Genomic_DNA"/>
</dbReference>
<evidence type="ECO:0000256" key="7">
    <source>
        <dbReference type="RuleBase" id="RU363032"/>
    </source>
</evidence>
<dbReference type="PATRIC" id="fig|1502723.3.peg.783"/>
<keyword evidence="6 7" id="KW-0472">Membrane</keyword>
<dbReference type="Pfam" id="PF00528">
    <property type="entry name" value="BPD_transp_1"/>
    <property type="match status" value="1"/>
</dbReference>
<comment type="similarity">
    <text evidence="7">Belongs to the binding-protein-dependent transport system permease family.</text>
</comment>
<reference evidence="10 11" key="2">
    <citation type="journal article" date="2016" name="Genome Announc.">
        <title>Permanent Draft Genome Sequences for Two Variants of Frankia sp. Strain CpI1, the First Frankia Strain Isolated from Root Nodules of Comptonia peregrina.</title>
        <authorList>
            <person name="Oshone R."/>
            <person name="Hurst S.G.IV."/>
            <person name="Abebe-Akele F."/>
            <person name="Simpson S."/>
            <person name="Morris K."/>
            <person name="Thomas W.K."/>
            <person name="Tisa L.S."/>
        </authorList>
    </citation>
    <scope>NUCLEOTIDE SEQUENCE [LARGE SCALE GENOMIC DNA]</scope>
    <source>
        <strain evidence="11">CpI1-S</strain>
    </source>
</reference>
<name>A0A0D8B5K2_9ACTN</name>
<dbReference type="FunFam" id="1.10.3720.10:FF:000003">
    <property type="entry name" value="Aliphatic sulfonate ABC transporter permease"/>
    <property type="match status" value="1"/>
</dbReference>
<feature type="compositionally biased region" description="Low complexity" evidence="8">
    <location>
        <begin position="25"/>
        <end position="43"/>
    </location>
</feature>